<evidence type="ECO:0000256" key="2">
    <source>
        <dbReference type="ARBA" id="ARBA00022448"/>
    </source>
</evidence>
<dbReference type="Gene3D" id="1.10.3720.10">
    <property type="entry name" value="MetI-like"/>
    <property type="match status" value="1"/>
</dbReference>
<feature type="transmembrane region" description="Helical" evidence="7">
    <location>
        <begin position="233"/>
        <end position="255"/>
    </location>
</feature>
<dbReference type="SUPFAM" id="SSF161098">
    <property type="entry name" value="MetI-like"/>
    <property type="match status" value="1"/>
</dbReference>
<organism evidence="9 10">
    <name type="scientific">Saccharopolyspora shandongensis</name>
    <dbReference type="NCBI Taxonomy" id="418495"/>
    <lineage>
        <taxon>Bacteria</taxon>
        <taxon>Bacillati</taxon>
        <taxon>Actinomycetota</taxon>
        <taxon>Actinomycetes</taxon>
        <taxon>Pseudonocardiales</taxon>
        <taxon>Pseudonocardiaceae</taxon>
        <taxon>Saccharopolyspora</taxon>
    </lineage>
</organism>
<comment type="similarity">
    <text evidence="7">Belongs to the binding-protein-dependent transport system permease family.</text>
</comment>
<protein>
    <submittedName>
        <fullName evidence="9">Peptide/nickel transport system permease protein/oligopeptide transport system permease protein</fullName>
    </submittedName>
</protein>
<dbReference type="Proteomes" id="UP000199529">
    <property type="component" value="Unassembled WGS sequence"/>
</dbReference>
<keyword evidence="2 7" id="KW-0813">Transport</keyword>
<evidence type="ECO:0000256" key="7">
    <source>
        <dbReference type="RuleBase" id="RU363032"/>
    </source>
</evidence>
<keyword evidence="6 7" id="KW-0472">Membrane</keyword>
<keyword evidence="4 7" id="KW-0812">Transmembrane</keyword>
<dbReference type="CDD" id="cd06261">
    <property type="entry name" value="TM_PBP2"/>
    <property type="match status" value="1"/>
</dbReference>
<accession>A0A1H3IVC4</accession>
<dbReference type="Pfam" id="PF00528">
    <property type="entry name" value="BPD_transp_1"/>
    <property type="match status" value="1"/>
</dbReference>
<dbReference type="PANTHER" id="PTHR43163:SF7">
    <property type="entry name" value="DIPEPTIDE-TRANSPORT INTEGRAL MEMBRANE PROTEIN ABC TRANSPORTER DPPB-RELATED"/>
    <property type="match status" value="1"/>
</dbReference>
<evidence type="ECO:0000313" key="10">
    <source>
        <dbReference type="Proteomes" id="UP000199529"/>
    </source>
</evidence>
<dbReference type="GO" id="GO:0005886">
    <property type="term" value="C:plasma membrane"/>
    <property type="evidence" value="ECO:0007669"/>
    <property type="project" value="UniProtKB-SubCell"/>
</dbReference>
<feature type="transmembrane region" description="Helical" evidence="7">
    <location>
        <begin position="9"/>
        <end position="30"/>
    </location>
</feature>
<evidence type="ECO:0000259" key="8">
    <source>
        <dbReference type="PROSITE" id="PS50928"/>
    </source>
</evidence>
<feature type="transmembrane region" description="Helical" evidence="7">
    <location>
        <begin position="134"/>
        <end position="155"/>
    </location>
</feature>
<name>A0A1H3IVC4_9PSEU</name>
<evidence type="ECO:0000256" key="6">
    <source>
        <dbReference type="ARBA" id="ARBA00023136"/>
    </source>
</evidence>
<evidence type="ECO:0000313" key="9">
    <source>
        <dbReference type="EMBL" id="SDY31517.1"/>
    </source>
</evidence>
<dbReference type="InterPro" id="IPR035906">
    <property type="entry name" value="MetI-like_sf"/>
</dbReference>
<dbReference type="RefSeq" id="WP_093269103.1">
    <property type="nucleotide sequence ID" value="NZ_FNOK01000024.1"/>
</dbReference>
<reference evidence="10" key="1">
    <citation type="submission" date="2016-10" db="EMBL/GenBank/DDBJ databases">
        <authorList>
            <person name="Varghese N."/>
            <person name="Submissions S."/>
        </authorList>
    </citation>
    <scope>NUCLEOTIDE SEQUENCE [LARGE SCALE GENOMIC DNA]</scope>
    <source>
        <strain evidence="10">CGMCC 4.3530</strain>
    </source>
</reference>
<dbReference type="OrthoDB" id="147639at2"/>
<dbReference type="STRING" id="418495.SAMN05216215_102428"/>
<feature type="transmembrane region" description="Helical" evidence="7">
    <location>
        <begin position="275"/>
        <end position="294"/>
    </location>
</feature>
<proteinExistence type="inferred from homology"/>
<evidence type="ECO:0000256" key="4">
    <source>
        <dbReference type="ARBA" id="ARBA00022692"/>
    </source>
</evidence>
<dbReference type="EMBL" id="FNOK01000024">
    <property type="protein sequence ID" value="SDY31517.1"/>
    <property type="molecule type" value="Genomic_DNA"/>
</dbReference>
<feature type="transmembrane region" description="Helical" evidence="7">
    <location>
        <begin position="103"/>
        <end position="122"/>
    </location>
</feature>
<keyword evidence="10" id="KW-1185">Reference proteome</keyword>
<sequence>MLGYVVRRFAAMLPVLFGVTFLIFALVYAMPGDPIAALAGNRPMPPSTVAALREQYHLDEPLITQYLLYMSGLFQGDFGTDFFGRPVLEMIAERWPTTLQLALTAWVFKLVIGLVVGIFGALHRGRFGDHLTLAFTVLFVALPGFVIAFMAQLVFGLKLQLFPIAGVANGWPMSFILPALVVALEAAAPLARLTRSSLVDVMGAEFIRTARAKGASDGRVVWGHALRNSMIPVVTYLGLSLAAMLGGAVIVESVFNLPGIGGLLVQAVQTQQGTIVVGVATFIILIYLLVNLLVDISYGIIDPRVRNG</sequence>
<evidence type="ECO:0000256" key="1">
    <source>
        <dbReference type="ARBA" id="ARBA00004651"/>
    </source>
</evidence>
<dbReference type="GO" id="GO:0055085">
    <property type="term" value="P:transmembrane transport"/>
    <property type="evidence" value="ECO:0007669"/>
    <property type="project" value="InterPro"/>
</dbReference>
<keyword evidence="3" id="KW-1003">Cell membrane</keyword>
<keyword evidence="5 7" id="KW-1133">Transmembrane helix</keyword>
<gene>
    <name evidence="9" type="ORF">SAMN05216215_102428</name>
</gene>
<evidence type="ECO:0000256" key="3">
    <source>
        <dbReference type="ARBA" id="ARBA00022475"/>
    </source>
</evidence>
<dbReference type="Pfam" id="PF19300">
    <property type="entry name" value="BPD_transp_1_N"/>
    <property type="match status" value="1"/>
</dbReference>
<feature type="domain" description="ABC transmembrane type-1" evidence="8">
    <location>
        <begin position="95"/>
        <end position="294"/>
    </location>
</feature>
<comment type="subcellular location">
    <subcellularLocation>
        <location evidence="1 7">Cell membrane</location>
        <topology evidence="1 7">Multi-pass membrane protein</topology>
    </subcellularLocation>
</comment>
<evidence type="ECO:0000256" key="5">
    <source>
        <dbReference type="ARBA" id="ARBA00022989"/>
    </source>
</evidence>
<dbReference type="InterPro" id="IPR000515">
    <property type="entry name" value="MetI-like"/>
</dbReference>
<dbReference type="PROSITE" id="PS50928">
    <property type="entry name" value="ABC_TM1"/>
    <property type="match status" value="1"/>
</dbReference>
<dbReference type="PANTHER" id="PTHR43163">
    <property type="entry name" value="DIPEPTIDE TRANSPORT SYSTEM PERMEASE PROTEIN DPPB-RELATED"/>
    <property type="match status" value="1"/>
</dbReference>
<dbReference type="InterPro" id="IPR045621">
    <property type="entry name" value="BPD_transp_1_N"/>
</dbReference>
<dbReference type="AlphaFoldDB" id="A0A1H3IVC4"/>